<proteinExistence type="predicted"/>
<organism evidence="1 2">
    <name type="scientific">Mucilaginibacter defluvii</name>
    <dbReference type="NCBI Taxonomy" id="1196019"/>
    <lineage>
        <taxon>Bacteria</taxon>
        <taxon>Pseudomonadati</taxon>
        <taxon>Bacteroidota</taxon>
        <taxon>Sphingobacteriia</taxon>
        <taxon>Sphingobacteriales</taxon>
        <taxon>Sphingobacteriaceae</taxon>
        <taxon>Mucilaginibacter</taxon>
    </lineage>
</organism>
<dbReference type="RefSeq" id="WP_345329633.1">
    <property type="nucleotide sequence ID" value="NZ_BAABJI010000001.1"/>
</dbReference>
<reference evidence="2" key="1">
    <citation type="journal article" date="2019" name="Int. J. Syst. Evol. Microbiol.">
        <title>The Global Catalogue of Microorganisms (GCM) 10K type strain sequencing project: providing services to taxonomists for standard genome sequencing and annotation.</title>
        <authorList>
            <consortium name="The Broad Institute Genomics Platform"/>
            <consortium name="The Broad Institute Genome Sequencing Center for Infectious Disease"/>
            <person name="Wu L."/>
            <person name="Ma J."/>
        </authorList>
    </citation>
    <scope>NUCLEOTIDE SEQUENCE [LARGE SCALE GENOMIC DNA]</scope>
    <source>
        <strain evidence="2">JCM 18283</strain>
    </source>
</reference>
<protein>
    <recommendedName>
        <fullName evidence="3">Restriction endonuclease</fullName>
    </recommendedName>
</protein>
<dbReference type="Proteomes" id="UP001501436">
    <property type="component" value="Unassembled WGS sequence"/>
</dbReference>
<evidence type="ECO:0008006" key="3">
    <source>
        <dbReference type="Google" id="ProtNLM"/>
    </source>
</evidence>
<dbReference type="EMBL" id="BAABJI010000001">
    <property type="protein sequence ID" value="GAA4907609.1"/>
    <property type="molecule type" value="Genomic_DNA"/>
</dbReference>
<sequence length="173" mass="19736">MTDQQTKNQFLSHSEKPAVLAGEPFPYNRLPNPKRFEELLYSIFDVLVENAMLAKHNRISLMPGVADDGKDCVLSMNGDTNGIIQCKNYNNNLSKDEFGKEVTKFALYSLINPTLITDPNNFTYYIAVAKNFVKDCSDFIDDFNRLIQEEDEITKWISFNLNCNPPLVRTGVK</sequence>
<accession>A0ABP9FMV9</accession>
<keyword evidence="2" id="KW-1185">Reference proteome</keyword>
<gene>
    <name evidence="1" type="ORF">GCM10023313_08090</name>
</gene>
<comment type="caution">
    <text evidence="1">The sequence shown here is derived from an EMBL/GenBank/DDBJ whole genome shotgun (WGS) entry which is preliminary data.</text>
</comment>
<evidence type="ECO:0000313" key="2">
    <source>
        <dbReference type="Proteomes" id="UP001501436"/>
    </source>
</evidence>
<name>A0ABP9FMV9_9SPHI</name>
<evidence type="ECO:0000313" key="1">
    <source>
        <dbReference type="EMBL" id="GAA4907609.1"/>
    </source>
</evidence>